<proteinExistence type="predicted"/>
<protein>
    <submittedName>
        <fullName evidence="3">ARM repeat superfamily protein</fullName>
    </submittedName>
</protein>
<evidence type="ECO:0000313" key="1">
    <source>
        <dbReference type="EMBL" id="VDL89091.1"/>
    </source>
</evidence>
<gene>
    <name evidence="1" type="ORF">SSLN_LOCUS2706</name>
</gene>
<dbReference type="OrthoDB" id="10590499at2759"/>
<dbReference type="Proteomes" id="UP000275846">
    <property type="component" value="Unassembled WGS sequence"/>
</dbReference>
<name>A0A183SEQ8_SCHSO</name>
<evidence type="ECO:0000313" key="2">
    <source>
        <dbReference type="Proteomes" id="UP000275846"/>
    </source>
</evidence>
<keyword evidence="2" id="KW-1185">Reference proteome</keyword>
<reference evidence="3" key="1">
    <citation type="submission" date="2016-06" db="UniProtKB">
        <authorList>
            <consortium name="WormBaseParasite"/>
        </authorList>
    </citation>
    <scope>IDENTIFICATION</scope>
</reference>
<accession>A0A183SEQ8</accession>
<sequence>MELMNHVLDSIPSAEFLHDFLQSIAIPCAEGLLQINEGSSNVGVHLLARHLQEANSHGVAGGVMAKSKGTTASHEECVFKMTIEMVKEQE</sequence>
<dbReference type="EMBL" id="UYSU01032316">
    <property type="protein sequence ID" value="VDL89091.1"/>
    <property type="molecule type" value="Genomic_DNA"/>
</dbReference>
<dbReference type="WBParaSite" id="SSLN_0000279301-mRNA-1">
    <property type="protein sequence ID" value="SSLN_0000279301-mRNA-1"/>
    <property type="gene ID" value="SSLN_0000279301"/>
</dbReference>
<evidence type="ECO:0000313" key="3">
    <source>
        <dbReference type="WBParaSite" id="SSLN_0000279301-mRNA-1"/>
    </source>
</evidence>
<dbReference type="AlphaFoldDB" id="A0A183SEQ8"/>
<organism evidence="3">
    <name type="scientific">Schistocephalus solidus</name>
    <name type="common">Tapeworm</name>
    <dbReference type="NCBI Taxonomy" id="70667"/>
    <lineage>
        <taxon>Eukaryota</taxon>
        <taxon>Metazoa</taxon>
        <taxon>Spiralia</taxon>
        <taxon>Lophotrochozoa</taxon>
        <taxon>Platyhelminthes</taxon>
        <taxon>Cestoda</taxon>
        <taxon>Eucestoda</taxon>
        <taxon>Diphyllobothriidea</taxon>
        <taxon>Diphyllobothriidae</taxon>
        <taxon>Schistocephalus</taxon>
    </lineage>
</organism>
<reference evidence="1 2" key="2">
    <citation type="submission" date="2018-11" db="EMBL/GenBank/DDBJ databases">
        <authorList>
            <consortium name="Pathogen Informatics"/>
        </authorList>
    </citation>
    <scope>NUCLEOTIDE SEQUENCE [LARGE SCALE GENOMIC DNA]</scope>
    <source>
        <strain evidence="1 2">NST_G2</strain>
    </source>
</reference>